<evidence type="ECO:0000313" key="2">
    <source>
        <dbReference type="EMBL" id="SUP61292.1"/>
    </source>
</evidence>
<organism evidence="2 3">
    <name type="scientific">Weissella viridescens</name>
    <name type="common">Lactobacillus viridescens</name>
    <dbReference type="NCBI Taxonomy" id="1629"/>
    <lineage>
        <taxon>Bacteria</taxon>
        <taxon>Bacillati</taxon>
        <taxon>Bacillota</taxon>
        <taxon>Bacilli</taxon>
        <taxon>Lactobacillales</taxon>
        <taxon>Lactobacillaceae</taxon>
        <taxon>Weissella</taxon>
    </lineage>
</organism>
<protein>
    <submittedName>
        <fullName evidence="2">Uncharacterized protein</fullName>
    </submittedName>
</protein>
<dbReference type="Proteomes" id="UP000254621">
    <property type="component" value="Unassembled WGS sequence"/>
</dbReference>
<name>A0A380P9U4_WEIVI</name>
<sequence length="69" mass="8173">MATSIYWPYTVLMVILLWLTVIVIKRMMTTWPRGLRVIDLMVLPLWWSIESITFQVTHFSLLGPLVCMF</sequence>
<keyword evidence="1" id="KW-1133">Transmembrane helix</keyword>
<feature type="transmembrane region" description="Helical" evidence="1">
    <location>
        <begin position="6"/>
        <end position="24"/>
    </location>
</feature>
<gene>
    <name evidence="2" type="ORF">NCTC13645_02427</name>
</gene>
<evidence type="ECO:0000256" key="1">
    <source>
        <dbReference type="SAM" id="Phobius"/>
    </source>
</evidence>
<dbReference type="EMBL" id="UHIV01000006">
    <property type="protein sequence ID" value="SUP61292.1"/>
    <property type="molecule type" value="Genomic_DNA"/>
</dbReference>
<evidence type="ECO:0000313" key="3">
    <source>
        <dbReference type="Proteomes" id="UP000254621"/>
    </source>
</evidence>
<dbReference type="AlphaFoldDB" id="A0A380P9U4"/>
<reference evidence="2 3" key="1">
    <citation type="submission" date="2018-06" db="EMBL/GenBank/DDBJ databases">
        <authorList>
            <consortium name="Pathogen Informatics"/>
            <person name="Doyle S."/>
        </authorList>
    </citation>
    <scope>NUCLEOTIDE SEQUENCE [LARGE SCALE GENOMIC DNA]</scope>
    <source>
        <strain evidence="2 3">NCTC13645</strain>
    </source>
</reference>
<keyword evidence="1" id="KW-0812">Transmembrane</keyword>
<accession>A0A380P9U4</accession>
<proteinExistence type="predicted"/>
<keyword evidence="1" id="KW-0472">Membrane</keyword>